<dbReference type="EMBL" id="JYFC01000002">
    <property type="protein sequence ID" value="KJC64868.1"/>
    <property type="molecule type" value="Genomic_DNA"/>
</dbReference>
<evidence type="ECO:0000313" key="2">
    <source>
        <dbReference type="EMBL" id="KJC64868.1"/>
    </source>
</evidence>
<sequence>MQRGPVGTTENTVNHAWTASMAPRPTTTTGGTPQSIHPAFANEIAYAAVPSPAGTATPAAHSEIATVQAKNRGCDEAGLTSSATASTTRISASTTRCEASGSSGYVTLPPEEQLNPRGVRPNPTVTGVEPVDSYCTVQGVHRSDPQTSMAPPVA</sequence>
<feature type="region of interest" description="Disordered" evidence="1">
    <location>
        <begin position="73"/>
        <end position="130"/>
    </location>
</feature>
<evidence type="ECO:0000256" key="1">
    <source>
        <dbReference type="SAM" id="MobiDB-lite"/>
    </source>
</evidence>
<proteinExistence type="predicted"/>
<accession>A0ABR5CGR7</accession>
<comment type="caution">
    <text evidence="2">The sequence shown here is derived from an EMBL/GenBank/DDBJ whole genome shotgun (WGS) entry which is preliminary data.</text>
</comment>
<feature type="compositionally biased region" description="Polar residues" evidence="1">
    <location>
        <begin position="8"/>
        <end position="17"/>
    </location>
</feature>
<evidence type="ECO:0000313" key="3">
    <source>
        <dbReference type="Proteomes" id="UP000032503"/>
    </source>
</evidence>
<organism evidence="2 3">
    <name type="scientific">Agreia bicolorata</name>
    <dbReference type="NCBI Taxonomy" id="110935"/>
    <lineage>
        <taxon>Bacteria</taxon>
        <taxon>Bacillati</taxon>
        <taxon>Actinomycetota</taxon>
        <taxon>Actinomycetes</taxon>
        <taxon>Micrococcales</taxon>
        <taxon>Microbacteriaceae</taxon>
        <taxon>Agreia</taxon>
    </lineage>
</organism>
<feature type="region of interest" description="Disordered" evidence="1">
    <location>
        <begin position="1"/>
        <end position="36"/>
    </location>
</feature>
<feature type="compositionally biased region" description="Low complexity" evidence="1">
    <location>
        <begin position="80"/>
        <end position="96"/>
    </location>
</feature>
<gene>
    <name evidence="2" type="ORF">TZ00_04195</name>
</gene>
<keyword evidence="3" id="KW-1185">Reference proteome</keyword>
<reference evidence="2 3" key="1">
    <citation type="journal article" date="2001" name="Int. J. Syst. Evol. Microbiol.">
        <title>Agreia bicolorata gen. nov., sp. nov., to accommodate actinobacteria isolated from narrow reed grass infected by the nematode Heteroanguina graminophila.</title>
        <authorList>
            <person name="Evtushenko L.I."/>
            <person name="Dorofeeva L.V."/>
            <person name="Dobrovolskaya T.G."/>
            <person name="Streshinskaya G.M."/>
            <person name="Subbotin S.A."/>
            <person name="Tiedje J.M."/>
        </authorList>
    </citation>
    <scope>NUCLEOTIDE SEQUENCE [LARGE SCALE GENOMIC DNA]</scope>
    <source>
        <strain evidence="2 3">VKM Ac-1804</strain>
    </source>
</reference>
<name>A0ABR5CGR7_9MICO</name>
<dbReference type="Proteomes" id="UP000032503">
    <property type="component" value="Unassembled WGS sequence"/>
</dbReference>
<protein>
    <submittedName>
        <fullName evidence="2">Uncharacterized protein</fullName>
    </submittedName>
</protein>